<protein>
    <recommendedName>
        <fullName evidence="4">Bulb-type lectin domain-containing protein</fullName>
    </recommendedName>
</protein>
<dbReference type="AlphaFoldDB" id="A0AAV0L8I9"/>
<comment type="caution">
    <text evidence="5">The sequence shown here is derived from an EMBL/GenBank/DDBJ whole genome shotgun (WGS) entry which is preliminary data.</text>
</comment>
<sequence>MYSNTSCQGIRLIVALQDTGNFVVRDTDDDDSLPPLWLSSDSPTDSWLQGMKLGVVKAAHGRSSGENQKLTSWLTDCNPASGAFTLEWDPTGGKEELVMKRRGMVFWTSGKLSGNRFPFITHRHISNPPDGGDEDYVIMASPSALRLTHQGNLLEDTGYKYVLYGSVSDANNIEDDCRKWEGPECRRRNDGGDRFVELRGRFGGRGRWMNGGRRNHTVGDCEDIVNFISLLCIVVVDVRRAH</sequence>
<keyword evidence="1" id="KW-0732">Signal</keyword>
<reference evidence="5" key="1">
    <citation type="submission" date="2022-08" db="EMBL/GenBank/DDBJ databases">
        <authorList>
            <person name="Gutierrez-Valencia J."/>
        </authorList>
    </citation>
    <scope>NUCLEOTIDE SEQUENCE</scope>
</reference>
<dbReference type="InterPro" id="IPR036426">
    <property type="entry name" value="Bulb-type_lectin_dom_sf"/>
</dbReference>
<keyword evidence="3" id="KW-0325">Glycoprotein</keyword>
<dbReference type="InterPro" id="IPR001480">
    <property type="entry name" value="Bulb-type_lectin_dom"/>
</dbReference>
<evidence type="ECO:0000313" key="5">
    <source>
        <dbReference type="EMBL" id="CAI0429328.1"/>
    </source>
</evidence>
<dbReference type="SUPFAM" id="SSF51110">
    <property type="entry name" value="alpha-D-mannose-specific plant lectins"/>
    <property type="match status" value="1"/>
</dbReference>
<name>A0AAV0L8I9_9ROSI</name>
<dbReference type="PANTHER" id="PTHR32444:SF226">
    <property type="entry name" value="BULB-TYPE LECTIN DOMAIN-CONTAINING PROTEIN"/>
    <property type="match status" value="1"/>
</dbReference>
<accession>A0AAV0L8I9</accession>
<keyword evidence="2" id="KW-1015">Disulfide bond</keyword>
<evidence type="ECO:0000259" key="4">
    <source>
        <dbReference type="Pfam" id="PF01453"/>
    </source>
</evidence>
<evidence type="ECO:0000256" key="2">
    <source>
        <dbReference type="ARBA" id="ARBA00023157"/>
    </source>
</evidence>
<dbReference type="Proteomes" id="UP001154282">
    <property type="component" value="Unassembled WGS sequence"/>
</dbReference>
<dbReference type="Pfam" id="PF01453">
    <property type="entry name" value="B_lectin"/>
    <property type="match status" value="1"/>
</dbReference>
<evidence type="ECO:0000256" key="1">
    <source>
        <dbReference type="ARBA" id="ARBA00022729"/>
    </source>
</evidence>
<feature type="domain" description="Bulb-type lectin" evidence="4">
    <location>
        <begin position="5"/>
        <end position="73"/>
    </location>
</feature>
<organism evidence="5 6">
    <name type="scientific">Linum tenue</name>
    <dbReference type="NCBI Taxonomy" id="586396"/>
    <lineage>
        <taxon>Eukaryota</taxon>
        <taxon>Viridiplantae</taxon>
        <taxon>Streptophyta</taxon>
        <taxon>Embryophyta</taxon>
        <taxon>Tracheophyta</taxon>
        <taxon>Spermatophyta</taxon>
        <taxon>Magnoliopsida</taxon>
        <taxon>eudicotyledons</taxon>
        <taxon>Gunneridae</taxon>
        <taxon>Pentapetalae</taxon>
        <taxon>rosids</taxon>
        <taxon>fabids</taxon>
        <taxon>Malpighiales</taxon>
        <taxon>Linaceae</taxon>
        <taxon>Linum</taxon>
    </lineage>
</organism>
<proteinExistence type="predicted"/>
<gene>
    <name evidence="5" type="ORF">LITE_LOCUS22071</name>
</gene>
<evidence type="ECO:0000313" key="6">
    <source>
        <dbReference type="Proteomes" id="UP001154282"/>
    </source>
</evidence>
<evidence type="ECO:0000256" key="3">
    <source>
        <dbReference type="ARBA" id="ARBA00023180"/>
    </source>
</evidence>
<dbReference type="PANTHER" id="PTHR32444">
    <property type="entry name" value="BULB-TYPE LECTIN DOMAIN-CONTAINING PROTEIN"/>
    <property type="match status" value="1"/>
</dbReference>
<dbReference type="EMBL" id="CAMGYJ010000006">
    <property type="protein sequence ID" value="CAI0429328.1"/>
    <property type="molecule type" value="Genomic_DNA"/>
</dbReference>
<keyword evidence="6" id="KW-1185">Reference proteome</keyword>